<keyword evidence="1" id="KW-0175">Coiled coil</keyword>
<evidence type="ECO:0000256" key="1">
    <source>
        <dbReference type="SAM" id="Coils"/>
    </source>
</evidence>
<dbReference type="EMBL" id="KL197718">
    <property type="protein sequence ID" value="KDQ57984.1"/>
    <property type="molecule type" value="Genomic_DNA"/>
</dbReference>
<reference evidence="4" key="1">
    <citation type="journal article" date="2014" name="Proc. Natl. Acad. Sci. U.S.A.">
        <title>Extensive sampling of basidiomycete genomes demonstrates inadequacy of the white-rot/brown-rot paradigm for wood decay fungi.</title>
        <authorList>
            <person name="Riley R."/>
            <person name="Salamov A.A."/>
            <person name="Brown D.W."/>
            <person name="Nagy L.G."/>
            <person name="Floudas D."/>
            <person name="Held B.W."/>
            <person name="Levasseur A."/>
            <person name="Lombard V."/>
            <person name="Morin E."/>
            <person name="Otillar R."/>
            <person name="Lindquist E.A."/>
            <person name="Sun H."/>
            <person name="LaButti K.M."/>
            <person name="Schmutz J."/>
            <person name="Jabbour D."/>
            <person name="Luo H."/>
            <person name="Baker S.E."/>
            <person name="Pisabarro A.G."/>
            <person name="Walton J.D."/>
            <person name="Blanchette R.A."/>
            <person name="Henrissat B."/>
            <person name="Martin F."/>
            <person name="Cullen D."/>
            <person name="Hibbett D.S."/>
            <person name="Grigoriev I.V."/>
        </authorList>
    </citation>
    <scope>NUCLEOTIDE SEQUENCE [LARGE SCALE GENOMIC DNA]</scope>
    <source>
        <strain evidence="4">MUCL 33604</strain>
    </source>
</reference>
<evidence type="ECO:0000313" key="3">
    <source>
        <dbReference type="EMBL" id="KDQ57984.1"/>
    </source>
</evidence>
<accession>A0A067PTE5</accession>
<dbReference type="AlphaFoldDB" id="A0A067PTE5"/>
<organism evidence="3 4">
    <name type="scientific">Jaapia argillacea MUCL 33604</name>
    <dbReference type="NCBI Taxonomy" id="933084"/>
    <lineage>
        <taxon>Eukaryota</taxon>
        <taxon>Fungi</taxon>
        <taxon>Dikarya</taxon>
        <taxon>Basidiomycota</taxon>
        <taxon>Agaricomycotina</taxon>
        <taxon>Agaricomycetes</taxon>
        <taxon>Agaricomycetidae</taxon>
        <taxon>Jaapiales</taxon>
        <taxon>Jaapiaceae</taxon>
        <taxon>Jaapia</taxon>
    </lineage>
</organism>
<dbReference type="HOGENOM" id="CLU_727734_0_0_1"/>
<feature type="compositionally biased region" description="Polar residues" evidence="2">
    <location>
        <begin position="292"/>
        <end position="308"/>
    </location>
</feature>
<protein>
    <submittedName>
        <fullName evidence="3">Uncharacterized protein</fullName>
    </submittedName>
</protein>
<dbReference type="Proteomes" id="UP000027265">
    <property type="component" value="Unassembled WGS sequence"/>
</dbReference>
<evidence type="ECO:0000256" key="2">
    <source>
        <dbReference type="SAM" id="MobiDB-lite"/>
    </source>
</evidence>
<gene>
    <name evidence="3" type="ORF">JAAARDRAFT_193469</name>
</gene>
<dbReference type="InParanoid" id="A0A067PTE5"/>
<sequence>MAIQTSPHDTRLSRKTSRKSKRYSVFLKPKLVTHAMAKYESLAYPLSTTSSIPGKENLVPLTSVPVALPIESLNGSKPKPILSDNNPNRPRLLVNTALSPGALLEHCPTAIALPVVIEGIEKRYASKMLELVILLSQREVDCGQLKEELDDCRAELAREKENVEILRSTVVEQVVERHRLLEENFALQKEVAVGCFGLSIPSILKPTDSTPESAHPPATTRNYPRALPTLASIAIEEEKLRLTCLVVDELTTSKGNVTTARKYAPDSPRPVAEVQSELQAYFRGEKKLTSPIPSSKIHSATATKSNALQGPHPKINIGQPCDETDKMRLNSPIVQRELNGLRTKRIVTQGPKGSQPSRVDHDLSLYVLDVLQKYRANSGE</sequence>
<proteinExistence type="predicted"/>
<feature type="coiled-coil region" evidence="1">
    <location>
        <begin position="142"/>
        <end position="169"/>
    </location>
</feature>
<evidence type="ECO:0000313" key="4">
    <source>
        <dbReference type="Proteomes" id="UP000027265"/>
    </source>
</evidence>
<keyword evidence="4" id="KW-1185">Reference proteome</keyword>
<feature type="region of interest" description="Disordered" evidence="2">
    <location>
        <begin position="292"/>
        <end position="315"/>
    </location>
</feature>
<name>A0A067PTE5_9AGAM</name>